<evidence type="ECO:0000313" key="2">
    <source>
        <dbReference type="Proteomes" id="UP000028123"/>
    </source>
</evidence>
<dbReference type="eggNOG" id="COG4091">
    <property type="taxonomic scope" value="Bacteria"/>
</dbReference>
<evidence type="ECO:0000313" key="1">
    <source>
        <dbReference type="EMBL" id="KEQ21561.1"/>
    </source>
</evidence>
<dbReference type="CDD" id="cd11616">
    <property type="entry name" value="SAF_DH_OX_like"/>
    <property type="match status" value="1"/>
</dbReference>
<dbReference type="PANTHER" id="PTHR37850">
    <property type="entry name" value="STRU PROTEIN"/>
    <property type="match status" value="1"/>
</dbReference>
<dbReference type="EMBL" id="JNVM01000089">
    <property type="protein sequence ID" value="KEQ21561.1"/>
    <property type="molecule type" value="Genomic_DNA"/>
</dbReference>
<dbReference type="Proteomes" id="UP000028123">
    <property type="component" value="Unassembled WGS sequence"/>
</dbReference>
<proteinExistence type="predicted"/>
<reference evidence="1 2" key="1">
    <citation type="submission" date="2014-06" db="EMBL/GenBank/DDBJ databases">
        <title>Draft genome sequence of Paenibacillus sp. MSt1.</title>
        <authorList>
            <person name="Aw Y.K."/>
            <person name="Ong K.S."/>
            <person name="Gan H.M."/>
            <person name="Lee S.M."/>
        </authorList>
    </citation>
    <scope>NUCLEOTIDE SEQUENCE [LARGE SCALE GENOMIC DNA]</scope>
    <source>
        <strain evidence="1 2">MSt1</strain>
    </source>
</reference>
<gene>
    <name evidence="1" type="ORF">ET33_37720</name>
</gene>
<dbReference type="AlphaFoldDB" id="A0A081NSY8"/>
<evidence type="ECO:0008006" key="3">
    <source>
        <dbReference type="Google" id="ProtNLM"/>
    </source>
</evidence>
<sequence length="77" mass="8214">GDRLDGIGGFTVYGKIMTASDAEKLKALPIGLVQAQTVNRAVKAGEVITYDAIEQTNPSVIWELRKLQDQALLSGGL</sequence>
<comment type="caution">
    <text evidence="1">The sequence shown here is derived from an EMBL/GenBank/DDBJ whole genome shotgun (WGS) entry which is preliminary data.</text>
</comment>
<feature type="non-terminal residue" evidence="1">
    <location>
        <position position="1"/>
    </location>
</feature>
<dbReference type="PANTHER" id="PTHR37850:SF2">
    <property type="entry name" value="SAF DOMAIN PROTEIN"/>
    <property type="match status" value="1"/>
</dbReference>
<organism evidence="1 2">
    <name type="scientific">Paenibacillus tyrfis</name>
    <dbReference type="NCBI Taxonomy" id="1501230"/>
    <lineage>
        <taxon>Bacteria</taxon>
        <taxon>Bacillati</taxon>
        <taxon>Bacillota</taxon>
        <taxon>Bacilli</taxon>
        <taxon>Bacillales</taxon>
        <taxon>Paenibacillaceae</taxon>
        <taxon>Paenibacillus</taxon>
    </lineage>
</organism>
<protein>
    <recommendedName>
        <fullName evidence="3">SAF domain-containing protein</fullName>
    </recommendedName>
</protein>
<keyword evidence="2" id="KW-1185">Reference proteome</keyword>
<accession>A0A081NSY8</accession>
<name>A0A081NSY8_9BACL</name>